<reference evidence="3" key="2">
    <citation type="submission" date="2020-09" db="EMBL/GenBank/DDBJ databases">
        <authorList>
            <person name="Sun Q."/>
            <person name="Zhou Y."/>
        </authorList>
    </citation>
    <scope>NUCLEOTIDE SEQUENCE</scope>
    <source>
        <strain evidence="3">CGMCC 1.12160</strain>
    </source>
</reference>
<feature type="domain" description="DnaJ homologue subfamily C member 28 conserved" evidence="2">
    <location>
        <begin position="50"/>
        <end position="112"/>
    </location>
</feature>
<sequence length="219" mass="24172">MAQHEQPDPRQPWGRPGERPGAPRAADQLADQGLRHRPAPSVTARAVSGWVDQQIEQAQRQGAFDNLQGAGRPLPDVDTSTDPDWWVRSLVEREKLDLSAAMPGPMQLRREKAGFPASLLDLPDEATVRAHLEDFNERVLADRRRPYAGAGSPPVVGRVDVDEVVASWREARARRDDVPPEAPDRTSGQGQLGPAADLSDRAASVRRRWWHGIFGSARP</sequence>
<dbReference type="RefSeq" id="WP_188428773.1">
    <property type="nucleotide sequence ID" value="NZ_BAABKH010000005.1"/>
</dbReference>
<evidence type="ECO:0000313" key="4">
    <source>
        <dbReference type="Proteomes" id="UP000605670"/>
    </source>
</evidence>
<dbReference type="Pfam" id="PF09350">
    <property type="entry name" value="DJC28_CD"/>
    <property type="match status" value="1"/>
</dbReference>
<evidence type="ECO:0000313" key="3">
    <source>
        <dbReference type="EMBL" id="GGF46134.1"/>
    </source>
</evidence>
<organism evidence="3 4">
    <name type="scientific">Ornithinimicrobium tianjinense</name>
    <dbReference type="NCBI Taxonomy" id="1195761"/>
    <lineage>
        <taxon>Bacteria</taxon>
        <taxon>Bacillati</taxon>
        <taxon>Actinomycetota</taxon>
        <taxon>Actinomycetes</taxon>
        <taxon>Micrococcales</taxon>
        <taxon>Ornithinimicrobiaceae</taxon>
        <taxon>Ornithinimicrobium</taxon>
    </lineage>
</organism>
<dbReference type="EMBL" id="BMEM01000001">
    <property type="protein sequence ID" value="GGF46134.1"/>
    <property type="molecule type" value="Genomic_DNA"/>
</dbReference>
<feature type="region of interest" description="Disordered" evidence="1">
    <location>
        <begin position="170"/>
        <end position="202"/>
    </location>
</feature>
<feature type="region of interest" description="Disordered" evidence="1">
    <location>
        <begin position="1"/>
        <end position="42"/>
    </location>
</feature>
<keyword evidence="4" id="KW-1185">Reference proteome</keyword>
<protein>
    <recommendedName>
        <fullName evidence="2">DnaJ homologue subfamily C member 28 conserved domain-containing protein</fullName>
    </recommendedName>
</protein>
<dbReference type="Proteomes" id="UP000605670">
    <property type="component" value="Unassembled WGS sequence"/>
</dbReference>
<dbReference type="AlphaFoldDB" id="A0A917F2C9"/>
<dbReference type="InterPro" id="IPR018961">
    <property type="entry name" value="DnaJ_homolog_subfam-C_membr-28"/>
</dbReference>
<name>A0A917F2C9_9MICO</name>
<proteinExistence type="predicted"/>
<accession>A0A917F2C9</accession>
<feature type="compositionally biased region" description="Basic and acidic residues" evidence="1">
    <location>
        <begin position="170"/>
        <end position="184"/>
    </location>
</feature>
<evidence type="ECO:0000256" key="1">
    <source>
        <dbReference type="SAM" id="MobiDB-lite"/>
    </source>
</evidence>
<comment type="caution">
    <text evidence="3">The sequence shown here is derived from an EMBL/GenBank/DDBJ whole genome shotgun (WGS) entry which is preliminary data.</text>
</comment>
<evidence type="ECO:0000259" key="2">
    <source>
        <dbReference type="Pfam" id="PF09350"/>
    </source>
</evidence>
<reference evidence="3" key="1">
    <citation type="journal article" date="2014" name="Int. J. Syst. Evol. Microbiol.">
        <title>Complete genome sequence of Corynebacterium casei LMG S-19264T (=DSM 44701T), isolated from a smear-ripened cheese.</title>
        <authorList>
            <consortium name="US DOE Joint Genome Institute (JGI-PGF)"/>
            <person name="Walter F."/>
            <person name="Albersmeier A."/>
            <person name="Kalinowski J."/>
            <person name="Ruckert C."/>
        </authorList>
    </citation>
    <scope>NUCLEOTIDE SEQUENCE</scope>
    <source>
        <strain evidence="3">CGMCC 1.12160</strain>
    </source>
</reference>
<gene>
    <name evidence="3" type="ORF">GCM10011366_12330</name>
</gene>